<reference evidence="2 3" key="1">
    <citation type="submission" date="2020-07" db="EMBL/GenBank/DDBJ databases">
        <title>Draft genome and description of Microvirga mediterraneensis Marseille-Q2068 sp. nov.</title>
        <authorList>
            <person name="Boxberger M."/>
        </authorList>
    </citation>
    <scope>NUCLEOTIDE SEQUENCE [LARGE SCALE GENOMIC DNA]</scope>
    <source>
        <strain evidence="2 3">Marseille-Q2068</strain>
    </source>
</reference>
<protein>
    <submittedName>
        <fullName evidence="2">Uncharacterized protein</fullName>
    </submittedName>
</protein>
<accession>A0A838BRG9</accession>
<feature type="region of interest" description="Disordered" evidence="1">
    <location>
        <begin position="1"/>
        <end position="50"/>
    </location>
</feature>
<comment type="caution">
    <text evidence="2">The sequence shown here is derived from an EMBL/GenBank/DDBJ whole genome shotgun (WGS) entry which is preliminary data.</text>
</comment>
<gene>
    <name evidence="2" type="ORF">H0S73_17880</name>
</gene>
<organism evidence="2 3">
    <name type="scientific">Microvirga mediterraneensis</name>
    <dbReference type="NCBI Taxonomy" id="2754695"/>
    <lineage>
        <taxon>Bacteria</taxon>
        <taxon>Pseudomonadati</taxon>
        <taxon>Pseudomonadota</taxon>
        <taxon>Alphaproteobacteria</taxon>
        <taxon>Hyphomicrobiales</taxon>
        <taxon>Methylobacteriaceae</taxon>
        <taxon>Microvirga</taxon>
    </lineage>
</organism>
<dbReference type="AlphaFoldDB" id="A0A838BRG9"/>
<evidence type="ECO:0000313" key="2">
    <source>
        <dbReference type="EMBL" id="MBA1157981.1"/>
    </source>
</evidence>
<keyword evidence="3" id="KW-1185">Reference proteome</keyword>
<dbReference type="EMBL" id="JACDXJ010000001">
    <property type="protein sequence ID" value="MBA1157981.1"/>
    <property type="molecule type" value="Genomic_DNA"/>
</dbReference>
<name>A0A838BRG9_9HYPH</name>
<evidence type="ECO:0000313" key="3">
    <source>
        <dbReference type="Proteomes" id="UP000572984"/>
    </source>
</evidence>
<feature type="compositionally biased region" description="Basic and acidic residues" evidence="1">
    <location>
        <begin position="17"/>
        <end position="50"/>
    </location>
</feature>
<evidence type="ECO:0000256" key="1">
    <source>
        <dbReference type="SAM" id="MobiDB-lite"/>
    </source>
</evidence>
<dbReference type="Proteomes" id="UP000572984">
    <property type="component" value="Unassembled WGS sequence"/>
</dbReference>
<proteinExistence type="predicted"/>
<sequence length="50" mass="5815">MRDVLSQRRSRACPGHLDTEKRGASKDRDHRHKAGDDECENMHVTKKEAR</sequence>
<dbReference type="RefSeq" id="WP_181053409.1">
    <property type="nucleotide sequence ID" value="NZ_JACDXJ010000001.1"/>
</dbReference>